<gene>
    <name evidence="2" type="ORF">A3H38_02425</name>
</gene>
<proteinExistence type="predicted"/>
<evidence type="ECO:0000313" key="2">
    <source>
        <dbReference type="EMBL" id="OGC04540.1"/>
    </source>
</evidence>
<protein>
    <recommendedName>
        <fullName evidence="1">DUF362 domain-containing protein</fullName>
    </recommendedName>
</protein>
<organism evidence="2 3">
    <name type="scientific">candidate division WOR-1 bacterium RIFCSPLOWO2_02_FULL_46_20</name>
    <dbReference type="NCBI Taxonomy" id="1802567"/>
    <lineage>
        <taxon>Bacteria</taxon>
        <taxon>Bacillati</taxon>
        <taxon>Saganbacteria</taxon>
    </lineage>
</organism>
<dbReference type="AlphaFoldDB" id="A0A1F4R8Q5"/>
<dbReference type="Proteomes" id="UP000176938">
    <property type="component" value="Unassembled WGS sequence"/>
</dbReference>
<name>A0A1F4R8Q5_UNCSA</name>
<feature type="domain" description="DUF362" evidence="1">
    <location>
        <begin position="29"/>
        <end position="251"/>
    </location>
</feature>
<sequence length="298" mass="33191">MSKVFYSKDINKLLEATGLDKIITKDDPVALKIHFGEPGNTAFLKPDEVRPVFEKVKACGGQPFYTDCNTLYKGPRKETITHGAVAQAHGYTDFFIPEEDDCLAQEVNLKHFKKVYLGGAVAKTPVIIALTHFKGHELTGFGGALKNLGMGFGTRRGKLKMHQDCKNCAELKTCKRNQTIDACWIGAPALVQEKIVEYAYGAVKDKKCAYFNYIIRVSPACDCYDYNDLPIVPDIGILFSLDPVAIDQASVALVNKIQGRVKSGNKFRALYPNVDWEVQLKYAELLNLGSRKYELVKI</sequence>
<dbReference type="InterPro" id="IPR007160">
    <property type="entry name" value="DUF362"/>
</dbReference>
<evidence type="ECO:0000259" key="1">
    <source>
        <dbReference type="Pfam" id="PF04015"/>
    </source>
</evidence>
<evidence type="ECO:0000313" key="3">
    <source>
        <dbReference type="Proteomes" id="UP000176938"/>
    </source>
</evidence>
<dbReference type="EMBL" id="METP01000049">
    <property type="protein sequence ID" value="OGC04540.1"/>
    <property type="molecule type" value="Genomic_DNA"/>
</dbReference>
<comment type="caution">
    <text evidence="2">The sequence shown here is derived from an EMBL/GenBank/DDBJ whole genome shotgun (WGS) entry which is preliminary data.</text>
</comment>
<reference evidence="2 3" key="1">
    <citation type="journal article" date="2016" name="Nat. Commun.">
        <title>Thousands of microbial genomes shed light on interconnected biogeochemical processes in an aquifer system.</title>
        <authorList>
            <person name="Anantharaman K."/>
            <person name="Brown C.T."/>
            <person name="Hug L.A."/>
            <person name="Sharon I."/>
            <person name="Castelle C.J."/>
            <person name="Probst A.J."/>
            <person name="Thomas B.C."/>
            <person name="Singh A."/>
            <person name="Wilkins M.J."/>
            <person name="Karaoz U."/>
            <person name="Brodie E.L."/>
            <person name="Williams K.H."/>
            <person name="Hubbard S.S."/>
            <person name="Banfield J.F."/>
        </authorList>
    </citation>
    <scope>NUCLEOTIDE SEQUENCE [LARGE SCALE GENOMIC DNA]</scope>
</reference>
<dbReference type="Pfam" id="PF04015">
    <property type="entry name" value="DUF362"/>
    <property type="match status" value="1"/>
</dbReference>
<accession>A0A1F4R8Q5</accession>